<comment type="subcellular location">
    <subcellularLocation>
        <location evidence="1">Cell membrane</location>
        <topology evidence="1">Multi-pass membrane protein</topology>
    </subcellularLocation>
</comment>
<dbReference type="Proteomes" id="UP000196655">
    <property type="component" value="Unassembled WGS sequence"/>
</dbReference>
<protein>
    <recommendedName>
        <fullName evidence="8">Integral membrane bound transporter domain-containing protein</fullName>
    </recommendedName>
</protein>
<accession>A0A211ZLG4</accession>
<keyword evidence="4 7" id="KW-1133">Transmembrane helix</keyword>
<comment type="similarity">
    <text evidence="6">Belongs to the YccS/YhfK family.</text>
</comment>
<dbReference type="EMBL" id="NHON01000029">
    <property type="protein sequence ID" value="OWJ66016.1"/>
    <property type="molecule type" value="Genomic_DNA"/>
</dbReference>
<dbReference type="OrthoDB" id="7254882at2"/>
<sequence>MTPGKAATHRRSLACCRRSPGVAVIQLSVPRLDPIHVRQAVRGAVAAVAAYALAEAFGLPKGYWSVLTAVIVLQATLGATLGATVDRLLGTLLGAAFGVTGAVLSGPSALRTGAVLLLVMLATVYIAARRPSLRLGSVTAAIVMLSDPSHADPLGAAFQRVAEIGLGTVVGVLAALLILPSRARDHLRDTAADALGQCAGLLALIAGRLAGAEAEADATAINQRIRTLLRKADGQLDEARRERPGAIPEHLDPAPIIRTVRRLWYSEIILNRAARSPLSPALQAALAATLDQAVTAAQKRMTSMAAALEAQAAPGDGGALDQAVAALQSSVDALRGASGEGLDGREFGQAFAIAFTFAQIRDNLADLAERLREQAGEATAPLTAD</sequence>
<evidence type="ECO:0000256" key="2">
    <source>
        <dbReference type="ARBA" id="ARBA00022475"/>
    </source>
</evidence>
<dbReference type="GO" id="GO:0005886">
    <property type="term" value="C:plasma membrane"/>
    <property type="evidence" value="ECO:0007669"/>
    <property type="project" value="UniProtKB-SubCell"/>
</dbReference>
<dbReference type="PANTHER" id="PTHR30509:SF9">
    <property type="entry name" value="MULTIDRUG RESISTANCE PROTEIN MDTO"/>
    <property type="match status" value="1"/>
</dbReference>
<keyword evidence="2" id="KW-1003">Cell membrane</keyword>
<dbReference type="Pfam" id="PF13515">
    <property type="entry name" value="FUSC_2"/>
    <property type="match status" value="1"/>
</dbReference>
<gene>
    <name evidence="9" type="ORF">BWR60_16460</name>
</gene>
<name>A0A211ZLG4_9PROT</name>
<evidence type="ECO:0000313" key="9">
    <source>
        <dbReference type="EMBL" id="OWJ66016.1"/>
    </source>
</evidence>
<evidence type="ECO:0000256" key="1">
    <source>
        <dbReference type="ARBA" id="ARBA00004651"/>
    </source>
</evidence>
<evidence type="ECO:0000256" key="7">
    <source>
        <dbReference type="SAM" id="Phobius"/>
    </source>
</evidence>
<reference evidence="10" key="1">
    <citation type="submission" date="2017-05" db="EMBL/GenBank/DDBJ databases">
        <authorList>
            <person name="Macchi M."/>
            <person name="Festa S."/>
            <person name="Coppotelli B.M."/>
            <person name="Morelli I.S."/>
        </authorList>
    </citation>
    <scope>NUCLEOTIDE SEQUENCE [LARGE SCALE GENOMIC DNA]</scope>
    <source>
        <strain evidence="10">I</strain>
    </source>
</reference>
<evidence type="ECO:0000256" key="5">
    <source>
        <dbReference type="ARBA" id="ARBA00023136"/>
    </source>
</evidence>
<dbReference type="AlphaFoldDB" id="A0A211ZLG4"/>
<feature type="transmembrane region" description="Helical" evidence="7">
    <location>
        <begin position="110"/>
        <end position="128"/>
    </location>
</feature>
<evidence type="ECO:0000256" key="4">
    <source>
        <dbReference type="ARBA" id="ARBA00022989"/>
    </source>
</evidence>
<evidence type="ECO:0000259" key="8">
    <source>
        <dbReference type="Pfam" id="PF13515"/>
    </source>
</evidence>
<keyword evidence="5 7" id="KW-0472">Membrane</keyword>
<keyword evidence="3 7" id="KW-0812">Transmembrane</keyword>
<keyword evidence="10" id="KW-1185">Reference proteome</keyword>
<dbReference type="PANTHER" id="PTHR30509">
    <property type="entry name" value="P-HYDROXYBENZOIC ACID EFFLUX PUMP SUBUNIT-RELATED"/>
    <property type="match status" value="1"/>
</dbReference>
<feature type="transmembrane region" description="Helical" evidence="7">
    <location>
        <begin position="88"/>
        <end position="104"/>
    </location>
</feature>
<feature type="domain" description="Integral membrane bound transporter" evidence="8">
    <location>
        <begin position="50"/>
        <end position="173"/>
    </location>
</feature>
<proteinExistence type="inferred from homology"/>
<evidence type="ECO:0000256" key="6">
    <source>
        <dbReference type="ARBA" id="ARBA00043993"/>
    </source>
</evidence>
<feature type="transmembrane region" description="Helical" evidence="7">
    <location>
        <begin position="157"/>
        <end position="179"/>
    </location>
</feature>
<comment type="caution">
    <text evidence="9">The sequence shown here is derived from an EMBL/GenBank/DDBJ whole genome shotgun (WGS) entry which is preliminary data.</text>
</comment>
<feature type="transmembrane region" description="Helical" evidence="7">
    <location>
        <begin position="63"/>
        <end position="81"/>
    </location>
</feature>
<dbReference type="InterPro" id="IPR049453">
    <property type="entry name" value="Memb_transporter_dom"/>
</dbReference>
<organism evidence="9 10">
    <name type="scientific">Inquilinus limosus</name>
    <dbReference type="NCBI Taxonomy" id="171674"/>
    <lineage>
        <taxon>Bacteria</taxon>
        <taxon>Pseudomonadati</taxon>
        <taxon>Pseudomonadota</taxon>
        <taxon>Alphaproteobacteria</taxon>
        <taxon>Rhodospirillales</taxon>
        <taxon>Rhodospirillaceae</taxon>
        <taxon>Inquilinus</taxon>
    </lineage>
</organism>
<dbReference type="STRING" id="1122125.GCA_000423185_05276"/>
<evidence type="ECO:0000256" key="3">
    <source>
        <dbReference type="ARBA" id="ARBA00022692"/>
    </source>
</evidence>
<evidence type="ECO:0000313" key="10">
    <source>
        <dbReference type="Proteomes" id="UP000196655"/>
    </source>
</evidence>